<dbReference type="Pfam" id="PF06114">
    <property type="entry name" value="Peptidase_M78"/>
    <property type="match status" value="1"/>
</dbReference>
<dbReference type="PANTHER" id="PTHR43236:SF2">
    <property type="entry name" value="BLL0069 PROTEIN"/>
    <property type="match status" value="1"/>
</dbReference>
<dbReference type="EMBL" id="QJVJ01000025">
    <property type="protein sequence ID" value="PYI50009.1"/>
    <property type="molecule type" value="Genomic_DNA"/>
</dbReference>
<dbReference type="RefSeq" id="WP_110844098.1">
    <property type="nucleotide sequence ID" value="NZ_QJVJ01000025.1"/>
</dbReference>
<protein>
    <recommendedName>
        <fullName evidence="1">IrrE N-terminal-like domain-containing protein</fullName>
    </recommendedName>
</protein>
<proteinExistence type="predicted"/>
<accession>A0A2V5JU09</accession>
<sequence length="179" mass="20360">MNRSKWAEKKAYQLIEKLEIDDFPINVEGISERLNITVIQQPFENNAISGLLYRDGHNVVIGVNSSHPPTRKRFTIAHEIGHYIMHEGNKLHVDNDVNFRVNFRLTNNESSHDIQEIEANAFAAALLMPEDLIKKAITELECIVDLSSDYDDHIEQLASLFEVSKQALLIRLGKLGLVN</sequence>
<dbReference type="Proteomes" id="UP000247476">
    <property type="component" value="Unassembled WGS sequence"/>
</dbReference>
<reference evidence="2 3" key="1">
    <citation type="submission" date="2018-05" db="EMBL/GenBank/DDBJ databases">
        <title>Paenibacillus flagellatus sp. nov., isolated from selenium mineral soil.</title>
        <authorList>
            <person name="Dai X."/>
        </authorList>
    </citation>
    <scope>NUCLEOTIDE SEQUENCE [LARGE SCALE GENOMIC DNA]</scope>
    <source>
        <strain evidence="2 3">DXL2</strain>
    </source>
</reference>
<dbReference type="OrthoDB" id="9816277at2"/>
<feature type="domain" description="IrrE N-terminal-like" evidence="1">
    <location>
        <begin position="32"/>
        <end position="172"/>
    </location>
</feature>
<organism evidence="2 3">
    <name type="scientific">Paenibacillus flagellatus</name>
    <dbReference type="NCBI Taxonomy" id="2211139"/>
    <lineage>
        <taxon>Bacteria</taxon>
        <taxon>Bacillati</taxon>
        <taxon>Bacillota</taxon>
        <taxon>Bacilli</taxon>
        <taxon>Bacillales</taxon>
        <taxon>Paenibacillaceae</taxon>
        <taxon>Paenibacillus</taxon>
    </lineage>
</organism>
<gene>
    <name evidence="2" type="ORF">DLM86_31195</name>
</gene>
<keyword evidence="3" id="KW-1185">Reference proteome</keyword>
<name>A0A2V5JU09_9BACL</name>
<evidence type="ECO:0000259" key="1">
    <source>
        <dbReference type="Pfam" id="PF06114"/>
    </source>
</evidence>
<dbReference type="PANTHER" id="PTHR43236">
    <property type="entry name" value="ANTITOXIN HIGA1"/>
    <property type="match status" value="1"/>
</dbReference>
<dbReference type="InterPro" id="IPR010359">
    <property type="entry name" value="IrrE_HExxH"/>
</dbReference>
<dbReference type="AlphaFoldDB" id="A0A2V5JU09"/>
<dbReference type="Gene3D" id="1.10.10.2910">
    <property type="match status" value="1"/>
</dbReference>
<evidence type="ECO:0000313" key="2">
    <source>
        <dbReference type="EMBL" id="PYI50009.1"/>
    </source>
</evidence>
<dbReference type="InterPro" id="IPR052345">
    <property type="entry name" value="Rad_response_metalloprotease"/>
</dbReference>
<comment type="caution">
    <text evidence="2">The sequence shown here is derived from an EMBL/GenBank/DDBJ whole genome shotgun (WGS) entry which is preliminary data.</text>
</comment>
<evidence type="ECO:0000313" key="3">
    <source>
        <dbReference type="Proteomes" id="UP000247476"/>
    </source>
</evidence>